<reference evidence="5" key="1">
    <citation type="journal article" date="2020" name="Stud. Mycol.">
        <title>101 Dothideomycetes genomes: a test case for predicting lifestyles and emergence of pathogens.</title>
        <authorList>
            <person name="Haridas S."/>
            <person name="Albert R."/>
            <person name="Binder M."/>
            <person name="Bloem J."/>
            <person name="Labutti K."/>
            <person name="Salamov A."/>
            <person name="Andreopoulos B."/>
            <person name="Baker S."/>
            <person name="Barry K."/>
            <person name="Bills G."/>
            <person name="Bluhm B."/>
            <person name="Cannon C."/>
            <person name="Castanera R."/>
            <person name="Culley D."/>
            <person name="Daum C."/>
            <person name="Ezra D."/>
            <person name="Gonzalez J."/>
            <person name="Henrissat B."/>
            <person name="Kuo A."/>
            <person name="Liang C."/>
            <person name="Lipzen A."/>
            <person name="Lutzoni F."/>
            <person name="Magnuson J."/>
            <person name="Mondo S."/>
            <person name="Nolan M."/>
            <person name="Ohm R."/>
            <person name="Pangilinan J."/>
            <person name="Park H.-J."/>
            <person name="Ramirez L."/>
            <person name="Alfaro M."/>
            <person name="Sun H."/>
            <person name="Tritt A."/>
            <person name="Yoshinaga Y."/>
            <person name="Zwiers L.-H."/>
            <person name="Turgeon B."/>
            <person name="Goodwin S."/>
            <person name="Spatafora J."/>
            <person name="Crous P."/>
            <person name="Grigoriev I."/>
        </authorList>
    </citation>
    <scope>NUCLEOTIDE SEQUENCE</scope>
    <source>
        <strain evidence="5">CBS 279.74</strain>
    </source>
</reference>
<comment type="similarity">
    <text evidence="1 3">Belongs to the type-B carboxylesterase/lipase family.</text>
</comment>
<feature type="chain" id="PRO_5026373029" description="Carboxylic ester hydrolase" evidence="3">
    <location>
        <begin position="21"/>
        <end position="613"/>
    </location>
</feature>
<protein>
    <recommendedName>
        <fullName evidence="3">Carboxylic ester hydrolase</fullName>
        <ecNumber evidence="3">3.1.1.-</ecNumber>
    </recommendedName>
</protein>
<proteinExistence type="inferred from homology"/>
<evidence type="ECO:0000256" key="1">
    <source>
        <dbReference type="ARBA" id="ARBA00005964"/>
    </source>
</evidence>
<dbReference type="EC" id="3.1.1.-" evidence="3"/>
<dbReference type="PROSITE" id="PS00122">
    <property type="entry name" value="CARBOXYLESTERASE_B_1"/>
    <property type="match status" value="1"/>
</dbReference>
<dbReference type="AlphaFoldDB" id="A0A6G1KLN8"/>
<feature type="domain" description="Carboxylesterase type B" evidence="4">
    <location>
        <begin position="59"/>
        <end position="558"/>
    </location>
</feature>
<keyword evidence="6" id="KW-1185">Reference proteome</keyword>
<accession>A0A6G1KLN8</accession>
<dbReference type="Pfam" id="PF00135">
    <property type="entry name" value="COesterase"/>
    <property type="match status" value="1"/>
</dbReference>
<dbReference type="InterPro" id="IPR019826">
    <property type="entry name" value="Carboxylesterase_B_AS"/>
</dbReference>
<feature type="signal peptide" evidence="3">
    <location>
        <begin position="1"/>
        <end position="20"/>
    </location>
</feature>
<evidence type="ECO:0000313" key="5">
    <source>
        <dbReference type="EMBL" id="KAF2713806.1"/>
    </source>
</evidence>
<dbReference type="Proteomes" id="UP000799428">
    <property type="component" value="Unassembled WGS sequence"/>
</dbReference>
<evidence type="ECO:0000256" key="3">
    <source>
        <dbReference type="RuleBase" id="RU361235"/>
    </source>
</evidence>
<evidence type="ECO:0000259" key="4">
    <source>
        <dbReference type="Pfam" id="PF00135"/>
    </source>
</evidence>
<keyword evidence="3" id="KW-0732">Signal</keyword>
<name>A0A6G1KLN8_9PLEO</name>
<dbReference type="OrthoDB" id="408631at2759"/>
<keyword evidence="2 3" id="KW-0378">Hydrolase</keyword>
<dbReference type="InterPro" id="IPR029058">
    <property type="entry name" value="AB_hydrolase_fold"/>
</dbReference>
<dbReference type="SUPFAM" id="SSF53474">
    <property type="entry name" value="alpha/beta-Hydrolases"/>
    <property type="match status" value="1"/>
</dbReference>
<dbReference type="InterPro" id="IPR050309">
    <property type="entry name" value="Type-B_Carboxylest/Lipase"/>
</dbReference>
<evidence type="ECO:0000313" key="6">
    <source>
        <dbReference type="Proteomes" id="UP000799428"/>
    </source>
</evidence>
<dbReference type="GO" id="GO:0016787">
    <property type="term" value="F:hydrolase activity"/>
    <property type="evidence" value="ECO:0007669"/>
    <property type="project" value="UniProtKB-KW"/>
</dbReference>
<dbReference type="PANTHER" id="PTHR11559">
    <property type="entry name" value="CARBOXYLESTERASE"/>
    <property type="match status" value="1"/>
</dbReference>
<dbReference type="InterPro" id="IPR002018">
    <property type="entry name" value="CarbesteraseB"/>
</dbReference>
<dbReference type="InterPro" id="IPR019819">
    <property type="entry name" value="Carboxylesterase_B_CS"/>
</dbReference>
<sequence length="613" mass="65300">MVVLLWQSLAFSLAVPIVAAFPLAQPFEPIKRQANGSTASLQVDLGYAVYEGVASCSSRVNTFKGIRFAAPPVGLLRWQAPQVPPINRSQVISASTFGSPCPQSGNSGPGSRQLEAGSEDCLFLNVYTPANASNLPVLVWIHGGGYGLGDGTQNMTEIINANDDGFIGVSIQYRLGAFGFLSSDEVYRKGVVNAGLLDQHFALQWVQTYISLFGGNPQQVTISGLSAGAGSVMLHDIAYGGTLGSSLFVNSISASPYLPQQYGYKDWVPSQSYYAFATAAGCPPTWAYGNSSQAIFECLVAQDTTMLQNASRLVSSSGTFGSWGFLPVTDGTFLQETPSQALAANRINGINHLTGNNAEEGYPFTTPNVTTENDLLAWIHLVFPLLSPTDITQLLTYYPVNLSPDLPKLATSGDYGLTALDVSQVATGPQQTADTIYAESTFICPSYWLAEAYNIKGAGGYVSHKGYKYQYSVVNAVHGSDLPGYFGPAGPNQSPDLVNAFQHMWGNFVRTGNPSIAASIANGASSGANATAGNSGLENWPPFVGEEGYRMVNLNQTGGTEETSVAVIARVNVTYYAGDERRNKLTVVDAESWEGGRGDRCTFWRAVAGRVPE</sequence>
<dbReference type="Gene3D" id="3.40.50.1820">
    <property type="entry name" value="alpha/beta hydrolase"/>
    <property type="match status" value="1"/>
</dbReference>
<dbReference type="PROSITE" id="PS00941">
    <property type="entry name" value="CARBOXYLESTERASE_B_2"/>
    <property type="match status" value="1"/>
</dbReference>
<dbReference type="EMBL" id="MU005765">
    <property type="protein sequence ID" value="KAF2713806.1"/>
    <property type="molecule type" value="Genomic_DNA"/>
</dbReference>
<gene>
    <name evidence="5" type="ORF">K504DRAFT_462289</name>
</gene>
<organism evidence="5 6">
    <name type="scientific">Pleomassaria siparia CBS 279.74</name>
    <dbReference type="NCBI Taxonomy" id="1314801"/>
    <lineage>
        <taxon>Eukaryota</taxon>
        <taxon>Fungi</taxon>
        <taxon>Dikarya</taxon>
        <taxon>Ascomycota</taxon>
        <taxon>Pezizomycotina</taxon>
        <taxon>Dothideomycetes</taxon>
        <taxon>Pleosporomycetidae</taxon>
        <taxon>Pleosporales</taxon>
        <taxon>Pleomassariaceae</taxon>
        <taxon>Pleomassaria</taxon>
    </lineage>
</organism>
<evidence type="ECO:0000256" key="2">
    <source>
        <dbReference type="ARBA" id="ARBA00022801"/>
    </source>
</evidence>